<dbReference type="GO" id="GO:0016020">
    <property type="term" value="C:membrane"/>
    <property type="evidence" value="ECO:0007669"/>
    <property type="project" value="UniProtKB-UniRule"/>
</dbReference>
<dbReference type="PANTHER" id="PTHR44757">
    <property type="entry name" value="DIGUANYLATE CYCLASE DGCP"/>
    <property type="match status" value="1"/>
</dbReference>
<dbReference type="RefSeq" id="WP_211937983.1">
    <property type="nucleotide sequence ID" value="NZ_CP073078.1"/>
</dbReference>
<feature type="transmembrane region" description="Helical" evidence="1">
    <location>
        <begin position="110"/>
        <end position="130"/>
    </location>
</feature>
<dbReference type="Pfam" id="PF03707">
    <property type="entry name" value="MHYT"/>
    <property type="match status" value="2"/>
</dbReference>
<dbReference type="Pfam" id="PF00563">
    <property type="entry name" value="EAL"/>
    <property type="match status" value="1"/>
</dbReference>
<dbReference type="CDD" id="cd01949">
    <property type="entry name" value="GGDEF"/>
    <property type="match status" value="1"/>
</dbReference>
<dbReference type="InterPro" id="IPR029787">
    <property type="entry name" value="Nucleotide_cyclase"/>
</dbReference>
<feature type="domain" description="GGDEF" evidence="3">
    <location>
        <begin position="392"/>
        <end position="525"/>
    </location>
</feature>
<dbReference type="PANTHER" id="PTHR44757:SF2">
    <property type="entry name" value="BIOFILM ARCHITECTURE MAINTENANCE PROTEIN MBAA"/>
    <property type="match status" value="1"/>
</dbReference>
<dbReference type="InterPro" id="IPR052155">
    <property type="entry name" value="Biofilm_reg_signaling"/>
</dbReference>
<sequence length="791" mass="84336">MFKVYACLTQHHDFRLVLLAATVCLLSSAAAVSMLPRLTSLSGWRRVVWIAGASIVTGIGIWATHFVAMLAFEPNLRTGYDLGLTLLSLAAAITILGLAYSLASDRRFAAAPACGGAMVGLAIGVMHYLGMAAFEVEGHLGWDFGLVAASIVLGVAFGALALSVAHRGGGALRAQASAALLLTLAICGLHFTAMGAASIAPDPSVLVARSAMPDAWVAVGVTAGALALLIVSLAALLYDRQQRLGERRRLHELANAAVEGLVVCDEGVIVTANKSFETLIGAAEGQLIGTRLDALFDEGALEPLDGAEGARLETTLTSRSGEPIAVELIARTMPYGGKPHQGVAVRDLRARNQAEAQIRFLAHHDALTGLPNRAHFNERLEREFERHRRKGDAFAVLCLDLDRFKQVNDVFGHAAGDAVLQAVGSRVSELLDEDDVFARLGGDEFAIIRLGACRPGDLALLSEQILASLIPEFTLEDQSTLVGVSIGIALYPGDGDTPSTLIRNADAALYRAKEDGRGAYRFFEAGIGAELRERQVLEFDLRHAISRGELSVVYQPQTTIPSGEVFGFEALLRWNHSARGLVSPGVFIPIAEESGLILTIGEWVLRQACREAATWEKPLQVAVNLSGVQLHSASLASLVHEVLLETGLAPHRLELEITETALIQDFGHALHALRQIKALGVKIAMDDFGTGYSSLSNLRAFPFDKIKIDQSFVRNVHCNDQAAAIVRAIVGLARGLNLTVIAEGVESQAELEFLSNELCAEAQGFLFGKPGDISAFTTLEDEAEPARAAAG</sequence>
<organism evidence="5 6">
    <name type="scientific">Phenylobacterium montanum</name>
    <dbReference type="NCBI Taxonomy" id="2823693"/>
    <lineage>
        <taxon>Bacteria</taxon>
        <taxon>Pseudomonadati</taxon>
        <taxon>Pseudomonadota</taxon>
        <taxon>Alphaproteobacteria</taxon>
        <taxon>Caulobacterales</taxon>
        <taxon>Caulobacteraceae</taxon>
        <taxon>Phenylobacterium</taxon>
    </lineage>
</organism>
<dbReference type="PROSITE" id="PS50883">
    <property type="entry name" value="EAL"/>
    <property type="match status" value="1"/>
</dbReference>
<feature type="transmembrane region" description="Helical" evidence="1">
    <location>
        <begin position="84"/>
        <end position="103"/>
    </location>
</feature>
<dbReference type="InterPro" id="IPR043128">
    <property type="entry name" value="Rev_trsase/Diguanyl_cyclase"/>
</dbReference>
<dbReference type="NCBIfam" id="TIGR00254">
    <property type="entry name" value="GGDEF"/>
    <property type="match status" value="1"/>
</dbReference>
<gene>
    <name evidence="5" type="ORF">KCG34_23315</name>
</gene>
<dbReference type="Gene3D" id="3.30.70.270">
    <property type="match status" value="1"/>
</dbReference>
<dbReference type="Pfam" id="PF13426">
    <property type="entry name" value="PAS_9"/>
    <property type="match status" value="1"/>
</dbReference>
<evidence type="ECO:0000313" key="6">
    <source>
        <dbReference type="Proteomes" id="UP000676409"/>
    </source>
</evidence>
<dbReference type="SUPFAM" id="SSF141868">
    <property type="entry name" value="EAL domain-like"/>
    <property type="match status" value="1"/>
</dbReference>
<evidence type="ECO:0000259" key="2">
    <source>
        <dbReference type="PROSITE" id="PS50883"/>
    </source>
</evidence>
<evidence type="ECO:0000259" key="3">
    <source>
        <dbReference type="PROSITE" id="PS50887"/>
    </source>
</evidence>
<keyword evidence="1" id="KW-0472">Membrane</keyword>
<dbReference type="SMART" id="SM00267">
    <property type="entry name" value="GGDEF"/>
    <property type="match status" value="1"/>
</dbReference>
<keyword evidence="1" id="KW-1133">Transmembrane helix</keyword>
<feature type="transmembrane region" description="Helical" evidence="1">
    <location>
        <begin position="215"/>
        <end position="238"/>
    </location>
</feature>
<protein>
    <submittedName>
        <fullName evidence="5">EAL domain-containing protein</fullName>
    </submittedName>
</protein>
<dbReference type="AlphaFoldDB" id="A0A975IUH0"/>
<dbReference type="InterPro" id="IPR000014">
    <property type="entry name" value="PAS"/>
</dbReference>
<dbReference type="NCBIfam" id="TIGR00229">
    <property type="entry name" value="sensory_box"/>
    <property type="match status" value="1"/>
</dbReference>
<dbReference type="PROSITE" id="PS50924">
    <property type="entry name" value="MHYT"/>
    <property type="match status" value="1"/>
</dbReference>
<name>A0A975IUH0_9CAUL</name>
<feature type="transmembrane region" description="Helical" evidence="1">
    <location>
        <begin position="177"/>
        <end position="200"/>
    </location>
</feature>
<dbReference type="KEGG" id="caul:KCG34_23315"/>
<dbReference type="Pfam" id="PF00990">
    <property type="entry name" value="GGDEF"/>
    <property type="match status" value="1"/>
</dbReference>
<dbReference type="SUPFAM" id="SSF55785">
    <property type="entry name" value="PYP-like sensor domain (PAS domain)"/>
    <property type="match status" value="1"/>
</dbReference>
<proteinExistence type="predicted"/>
<reference evidence="5" key="1">
    <citation type="submission" date="2021-04" db="EMBL/GenBank/DDBJ databases">
        <title>The complete genome sequence of Caulobacter sp. S6.</title>
        <authorList>
            <person name="Tang Y."/>
            <person name="Ouyang W."/>
            <person name="Liu Q."/>
            <person name="Huang B."/>
            <person name="Guo Z."/>
            <person name="Lei P."/>
        </authorList>
    </citation>
    <scope>NUCLEOTIDE SEQUENCE</scope>
    <source>
        <strain evidence="5">S6</strain>
    </source>
</reference>
<keyword evidence="6" id="KW-1185">Reference proteome</keyword>
<dbReference type="PROSITE" id="PS50887">
    <property type="entry name" value="GGDEF"/>
    <property type="match status" value="1"/>
</dbReference>
<dbReference type="Gene3D" id="3.30.450.20">
    <property type="entry name" value="PAS domain"/>
    <property type="match status" value="1"/>
</dbReference>
<dbReference type="InterPro" id="IPR035965">
    <property type="entry name" value="PAS-like_dom_sf"/>
</dbReference>
<dbReference type="CDD" id="cd01948">
    <property type="entry name" value="EAL"/>
    <property type="match status" value="1"/>
</dbReference>
<feature type="transmembrane region" description="Helical" evidence="1">
    <location>
        <begin position="142"/>
        <end position="165"/>
    </location>
</feature>
<dbReference type="InterPro" id="IPR000160">
    <property type="entry name" value="GGDEF_dom"/>
</dbReference>
<dbReference type="EMBL" id="CP073078">
    <property type="protein sequence ID" value="QUD87932.1"/>
    <property type="molecule type" value="Genomic_DNA"/>
</dbReference>
<feature type="transmembrane region" description="Helical" evidence="1">
    <location>
        <begin position="47"/>
        <end position="72"/>
    </location>
</feature>
<evidence type="ECO:0000259" key="4">
    <source>
        <dbReference type="PROSITE" id="PS50924"/>
    </source>
</evidence>
<keyword evidence="1" id="KW-0812">Transmembrane</keyword>
<dbReference type="SUPFAM" id="SSF55073">
    <property type="entry name" value="Nucleotide cyclase"/>
    <property type="match status" value="1"/>
</dbReference>
<feature type="domain" description="MHYT" evidence="4">
    <location>
        <begin position="12"/>
        <end position="200"/>
    </location>
</feature>
<dbReference type="InterPro" id="IPR001633">
    <property type="entry name" value="EAL_dom"/>
</dbReference>
<dbReference type="InterPro" id="IPR005330">
    <property type="entry name" value="MHYT_dom"/>
</dbReference>
<feature type="domain" description="EAL" evidence="2">
    <location>
        <begin position="534"/>
        <end position="784"/>
    </location>
</feature>
<accession>A0A975IUH0</accession>
<feature type="transmembrane region" description="Helical" evidence="1">
    <location>
        <begin position="16"/>
        <end position="35"/>
    </location>
</feature>
<dbReference type="Gene3D" id="3.20.20.450">
    <property type="entry name" value="EAL domain"/>
    <property type="match status" value="1"/>
</dbReference>
<dbReference type="GO" id="GO:0003824">
    <property type="term" value="F:catalytic activity"/>
    <property type="evidence" value="ECO:0007669"/>
    <property type="project" value="UniProtKB-ARBA"/>
</dbReference>
<dbReference type="InterPro" id="IPR035919">
    <property type="entry name" value="EAL_sf"/>
</dbReference>
<evidence type="ECO:0000313" key="5">
    <source>
        <dbReference type="EMBL" id="QUD87932.1"/>
    </source>
</evidence>
<evidence type="ECO:0000256" key="1">
    <source>
        <dbReference type="PROSITE-ProRule" id="PRU00244"/>
    </source>
</evidence>
<dbReference type="FunFam" id="3.30.70.270:FF:000001">
    <property type="entry name" value="Diguanylate cyclase domain protein"/>
    <property type="match status" value="1"/>
</dbReference>
<dbReference type="SMART" id="SM00052">
    <property type="entry name" value="EAL"/>
    <property type="match status" value="1"/>
</dbReference>
<dbReference type="Proteomes" id="UP000676409">
    <property type="component" value="Chromosome"/>
</dbReference>